<dbReference type="EMBL" id="HBUE01065103">
    <property type="protein sequence ID" value="CAG6470327.1"/>
    <property type="molecule type" value="Transcribed_RNA"/>
</dbReference>
<evidence type="ECO:0000313" key="1">
    <source>
        <dbReference type="EMBL" id="CAG6470327.1"/>
    </source>
</evidence>
<proteinExistence type="predicted"/>
<accession>A0A8D8B7M3</accession>
<sequence length="106" mass="12488">MHELRAPSVVIRSHSDVALSNVGLTHTHAISRETLEKRLNLGFWWRDFRRKKRSPFSPPESRQFRQSHLVVIYFAQFCGETARQLEKLQLLSAEIKTHNYTLTRKT</sequence>
<organism evidence="1">
    <name type="scientific">Culex pipiens</name>
    <name type="common">House mosquito</name>
    <dbReference type="NCBI Taxonomy" id="7175"/>
    <lineage>
        <taxon>Eukaryota</taxon>
        <taxon>Metazoa</taxon>
        <taxon>Ecdysozoa</taxon>
        <taxon>Arthropoda</taxon>
        <taxon>Hexapoda</taxon>
        <taxon>Insecta</taxon>
        <taxon>Pterygota</taxon>
        <taxon>Neoptera</taxon>
        <taxon>Endopterygota</taxon>
        <taxon>Diptera</taxon>
        <taxon>Nematocera</taxon>
        <taxon>Culicoidea</taxon>
        <taxon>Culicidae</taxon>
        <taxon>Culicinae</taxon>
        <taxon>Culicini</taxon>
        <taxon>Culex</taxon>
        <taxon>Culex</taxon>
    </lineage>
</organism>
<dbReference type="AlphaFoldDB" id="A0A8D8B7M3"/>
<dbReference type="EMBL" id="HBUE01065101">
    <property type="protein sequence ID" value="CAG6470326.1"/>
    <property type="molecule type" value="Transcribed_RNA"/>
</dbReference>
<name>A0A8D8B7M3_CULPI</name>
<protein>
    <submittedName>
        <fullName evidence="1">(northern house mosquito) hypothetical protein</fullName>
    </submittedName>
</protein>
<reference evidence="1" key="1">
    <citation type="submission" date="2021-05" db="EMBL/GenBank/DDBJ databases">
        <authorList>
            <person name="Alioto T."/>
            <person name="Alioto T."/>
            <person name="Gomez Garrido J."/>
        </authorList>
    </citation>
    <scope>NUCLEOTIDE SEQUENCE</scope>
</reference>